<evidence type="ECO:0000313" key="2">
    <source>
        <dbReference type="Proteomes" id="UP001315278"/>
    </source>
</evidence>
<proteinExistence type="predicted"/>
<evidence type="ECO:0000313" key="1">
    <source>
        <dbReference type="EMBL" id="MBR0799776.1"/>
    </source>
</evidence>
<reference evidence="2" key="1">
    <citation type="journal article" date="2021" name="ISME J.">
        <title>Evolutionary origin and ecological implication of a unique nif island in free-living Bradyrhizobium lineages.</title>
        <authorList>
            <person name="Tao J."/>
        </authorList>
    </citation>
    <scope>NUCLEOTIDE SEQUENCE [LARGE SCALE GENOMIC DNA]</scope>
    <source>
        <strain evidence="2">SZCCT0434</strain>
    </source>
</reference>
<gene>
    <name evidence="1" type="ORF">JQ615_30835</name>
</gene>
<name>A0ABS5FSJ1_9BRAD</name>
<dbReference type="EMBL" id="JAFCJH010000043">
    <property type="protein sequence ID" value="MBR0799776.1"/>
    <property type="molecule type" value="Genomic_DNA"/>
</dbReference>
<protein>
    <recommendedName>
        <fullName evidence="3">Plastocyanin-like domain-containing protein</fullName>
    </recommendedName>
</protein>
<comment type="caution">
    <text evidence="1">The sequence shown here is derived from an EMBL/GenBank/DDBJ whole genome shotgun (WGS) entry which is preliminary data.</text>
</comment>
<accession>A0ABS5FSJ1</accession>
<organism evidence="1 2">
    <name type="scientific">Bradyrhizobium jicamae</name>
    <dbReference type="NCBI Taxonomy" id="280332"/>
    <lineage>
        <taxon>Bacteria</taxon>
        <taxon>Pseudomonadati</taxon>
        <taxon>Pseudomonadota</taxon>
        <taxon>Alphaproteobacteria</taxon>
        <taxon>Hyphomicrobiales</taxon>
        <taxon>Nitrobacteraceae</taxon>
        <taxon>Bradyrhizobium</taxon>
    </lineage>
</organism>
<dbReference type="Proteomes" id="UP001315278">
    <property type="component" value="Unassembled WGS sequence"/>
</dbReference>
<evidence type="ECO:0008006" key="3">
    <source>
        <dbReference type="Google" id="ProtNLM"/>
    </source>
</evidence>
<dbReference type="RefSeq" id="WP_212394676.1">
    <property type="nucleotide sequence ID" value="NZ_JAFCJH010000043.1"/>
</dbReference>
<keyword evidence="2" id="KW-1185">Reference proteome</keyword>
<sequence length="138" mass="15490">MLVLDRRTKILAMLFAATAYFGLAFWSRATWVDPRPPGKIVLRIKGPFETAPGTHIAVYHGLDELKSQADSATDPRRSPVLLYEGNRLLGPPHSSAYNIMTLGEGRYSHWHDQGILFSSSDNSDPNTNHRVYWVVVPN</sequence>